<dbReference type="Pfam" id="PF01521">
    <property type="entry name" value="Fe-S_biosyn"/>
    <property type="match status" value="1"/>
</dbReference>
<dbReference type="InterPro" id="IPR017726">
    <property type="entry name" value="Fe/S_biogenesis_protein_NfuA"/>
</dbReference>
<dbReference type="OrthoDB" id="9785450at2"/>
<dbReference type="InterPro" id="IPR035903">
    <property type="entry name" value="HesB-like_dom_sf"/>
</dbReference>
<dbReference type="EMBL" id="MUYT01000012">
    <property type="protein sequence ID" value="OOS19862.1"/>
    <property type="molecule type" value="Genomic_DNA"/>
</dbReference>
<accession>A0A1T0CBZ8</accession>
<dbReference type="PANTHER" id="PTHR11178:SF51">
    <property type="entry name" value="FE_S BIOGENESIS PROTEIN NFUA"/>
    <property type="match status" value="1"/>
</dbReference>
<dbReference type="GO" id="GO:0016226">
    <property type="term" value="P:iron-sulfur cluster assembly"/>
    <property type="evidence" value="ECO:0007669"/>
    <property type="project" value="UniProtKB-UniRule"/>
</dbReference>
<evidence type="ECO:0000313" key="8">
    <source>
        <dbReference type="EMBL" id="OOS19862.1"/>
    </source>
</evidence>
<evidence type="ECO:0000256" key="1">
    <source>
        <dbReference type="ARBA" id="ARBA00022485"/>
    </source>
</evidence>
<comment type="function">
    <text evidence="5">Involved in iron-sulfur cluster biogenesis. Binds a 4Fe-4S cluster, can transfer this cluster to apoproteins, and thereby intervenes in the maturation of Fe/S proteins. Could also act as a scaffold/chaperone for damaged Fe/S proteins.</text>
</comment>
<dbReference type="AlphaFoldDB" id="A0A1T0CBZ8"/>
<keyword evidence="1 5" id="KW-0004">4Fe-4S</keyword>
<dbReference type="HAMAP" id="MF_01637">
    <property type="entry name" value="Fe_S_biogen_NfuA"/>
    <property type="match status" value="1"/>
</dbReference>
<dbReference type="InterPro" id="IPR000361">
    <property type="entry name" value="ATAP_core_dom"/>
</dbReference>
<dbReference type="GO" id="GO:0051604">
    <property type="term" value="P:protein maturation"/>
    <property type="evidence" value="ECO:0007669"/>
    <property type="project" value="UniProtKB-UniRule"/>
</dbReference>
<comment type="similarity">
    <text evidence="5">Belongs to the NfuA family.</text>
</comment>
<keyword evidence="9" id="KW-1185">Reference proteome</keyword>
<dbReference type="STRING" id="90241.B0682_07935"/>
<dbReference type="SUPFAM" id="SSF117916">
    <property type="entry name" value="Fe-S cluster assembly (FSCA) domain-like"/>
    <property type="match status" value="1"/>
</dbReference>
<organism evidence="8 9">
    <name type="scientific">Lwoffella lincolnii</name>
    <dbReference type="NCBI Taxonomy" id="90241"/>
    <lineage>
        <taxon>Bacteria</taxon>
        <taxon>Pseudomonadati</taxon>
        <taxon>Pseudomonadota</taxon>
        <taxon>Gammaproteobacteria</taxon>
        <taxon>Moraxellales</taxon>
        <taxon>Moraxellaceae</taxon>
        <taxon>Lwoffella</taxon>
    </lineage>
</organism>
<dbReference type="Gene3D" id="3.30.300.130">
    <property type="entry name" value="Fe-S cluster assembly (FSCA)"/>
    <property type="match status" value="1"/>
</dbReference>
<dbReference type="InterPro" id="IPR034904">
    <property type="entry name" value="FSCA_dom_sf"/>
</dbReference>
<dbReference type="Pfam" id="PF01106">
    <property type="entry name" value="NifU"/>
    <property type="match status" value="1"/>
</dbReference>
<evidence type="ECO:0000256" key="2">
    <source>
        <dbReference type="ARBA" id="ARBA00022723"/>
    </source>
</evidence>
<evidence type="ECO:0000256" key="3">
    <source>
        <dbReference type="ARBA" id="ARBA00023004"/>
    </source>
</evidence>
<feature type="domain" description="Core" evidence="7">
    <location>
        <begin position="20"/>
        <end position="116"/>
    </location>
</feature>
<reference evidence="8 9" key="1">
    <citation type="submission" date="2017-02" db="EMBL/GenBank/DDBJ databases">
        <title>Draft genome sequence of Moraxella lincolnii CCUG 9405T type strain.</title>
        <authorList>
            <person name="Salva-Serra F."/>
            <person name="Engstrom-Jakobsson H."/>
            <person name="Thorell K."/>
            <person name="Jaen-Luchoro D."/>
            <person name="Gonzales-Siles L."/>
            <person name="Karlsson R."/>
            <person name="Yazdan S."/>
            <person name="Boulund F."/>
            <person name="Johnning A."/>
            <person name="Engstrand L."/>
            <person name="Kristiansson E."/>
            <person name="Moore E."/>
        </authorList>
    </citation>
    <scope>NUCLEOTIDE SEQUENCE [LARGE SCALE GENOMIC DNA]</scope>
    <source>
        <strain evidence="8 9">CCUG 9405</strain>
    </source>
</reference>
<dbReference type="SUPFAM" id="SSF89360">
    <property type="entry name" value="HesB-like domain"/>
    <property type="match status" value="1"/>
</dbReference>
<keyword evidence="4 5" id="KW-0411">Iron-sulfur</keyword>
<dbReference type="InterPro" id="IPR001075">
    <property type="entry name" value="NIF_FeS_clus_asmbl_NifU_C"/>
</dbReference>
<sequence>MTDTDTDTNTNTTDTPLSSNIQITESAQGYLTELLAKQETDGIGVRIFVEYPGTPRAECCMAYRQPDEHDDTDLRLDYPTFSAFIDAHSIPYLQDAVIDYNKDRFGGQLTFRAPNSKVPKVGEDASVEERINYVLQSEINPGLAAHGGMVELLELIEEEGVGLTAVLKFGGGCQGCAAVDVTLRQGVEVQLKQQIPELTQVVDETDHTHRENAYYQ</sequence>
<comment type="cofactor">
    <cofactor evidence="5">
        <name>[4Fe-4S] cluster</name>
        <dbReference type="ChEBI" id="CHEBI:49883"/>
    </cofactor>
    <text evidence="5">Binds 1 [4Fe-4S] cluster per subunit. The cluster is presumably bound at the interface of two monomers.</text>
</comment>
<evidence type="ECO:0000256" key="5">
    <source>
        <dbReference type="HAMAP-Rule" id="MF_01637"/>
    </source>
</evidence>
<keyword evidence="2 5" id="KW-0479">Metal-binding</keyword>
<feature type="binding site" evidence="5">
    <location>
        <position position="173"/>
    </location>
    <ligand>
        <name>[4Fe-4S] cluster</name>
        <dbReference type="ChEBI" id="CHEBI:49883"/>
    </ligand>
</feature>
<dbReference type="GO" id="GO:0051539">
    <property type="term" value="F:4 iron, 4 sulfur cluster binding"/>
    <property type="evidence" value="ECO:0007669"/>
    <property type="project" value="UniProtKB-UniRule"/>
</dbReference>
<feature type="binding site" evidence="5">
    <location>
        <position position="176"/>
    </location>
    <ligand>
        <name>[4Fe-4S] cluster</name>
        <dbReference type="ChEBI" id="CHEBI:49883"/>
    </ligand>
</feature>
<protein>
    <recommendedName>
        <fullName evidence="5">Fe/S biogenesis protein NfuA</fullName>
    </recommendedName>
</protein>
<evidence type="ECO:0000259" key="6">
    <source>
        <dbReference type="Pfam" id="PF01106"/>
    </source>
</evidence>
<comment type="caution">
    <text evidence="8">The sequence shown here is derived from an EMBL/GenBank/DDBJ whole genome shotgun (WGS) entry which is preliminary data.</text>
</comment>
<dbReference type="Proteomes" id="UP000191094">
    <property type="component" value="Unassembled WGS sequence"/>
</dbReference>
<keyword evidence="3 5" id="KW-0408">Iron</keyword>
<dbReference type="RefSeq" id="WP_078308054.1">
    <property type="nucleotide sequence ID" value="NZ_MUYT01000012.1"/>
</dbReference>
<evidence type="ECO:0000313" key="9">
    <source>
        <dbReference type="Proteomes" id="UP000191094"/>
    </source>
</evidence>
<comment type="subunit">
    <text evidence="5">Homodimer.</text>
</comment>
<dbReference type="Gene3D" id="2.60.300.12">
    <property type="entry name" value="HesB-like domain"/>
    <property type="match status" value="1"/>
</dbReference>
<dbReference type="GO" id="GO:0005506">
    <property type="term" value="F:iron ion binding"/>
    <property type="evidence" value="ECO:0007669"/>
    <property type="project" value="InterPro"/>
</dbReference>
<name>A0A1T0CBZ8_9GAMM</name>
<gene>
    <name evidence="5" type="primary">nfuA</name>
    <name evidence="8" type="ORF">B0682_07935</name>
</gene>
<proteinExistence type="inferred from homology"/>
<dbReference type="PANTHER" id="PTHR11178">
    <property type="entry name" value="IRON-SULFUR CLUSTER SCAFFOLD PROTEIN NFU-RELATED"/>
    <property type="match status" value="1"/>
</dbReference>
<evidence type="ECO:0000259" key="7">
    <source>
        <dbReference type="Pfam" id="PF01521"/>
    </source>
</evidence>
<evidence type="ECO:0000256" key="4">
    <source>
        <dbReference type="ARBA" id="ARBA00023014"/>
    </source>
</evidence>
<dbReference type="NCBIfam" id="TIGR03341">
    <property type="entry name" value="YhgI_GntY"/>
    <property type="match status" value="1"/>
</dbReference>
<feature type="domain" description="NIF system FeS cluster assembly NifU C-terminal" evidence="6">
    <location>
        <begin position="131"/>
        <end position="202"/>
    </location>
</feature>